<gene>
    <name evidence="9" type="ORF">ILEXP_LOCUS30021</name>
</gene>
<feature type="domain" description="MADS-box" evidence="8">
    <location>
        <begin position="1"/>
        <end position="51"/>
    </location>
</feature>
<dbReference type="Gene3D" id="3.40.1810.10">
    <property type="entry name" value="Transcription factor, MADS-box"/>
    <property type="match status" value="1"/>
</dbReference>
<dbReference type="GO" id="GO:0005634">
    <property type="term" value="C:nucleus"/>
    <property type="evidence" value="ECO:0007669"/>
    <property type="project" value="UniProtKB-SubCell"/>
</dbReference>
<dbReference type="EMBL" id="CAUOFW020003647">
    <property type="protein sequence ID" value="CAK9161228.1"/>
    <property type="molecule type" value="Genomic_DNA"/>
</dbReference>
<name>A0ABC8SWD1_9AQUA</name>
<dbReference type="SMART" id="SM00432">
    <property type="entry name" value="MADS"/>
    <property type="match status" value="1"/>
</dbReference>
<proteinExistence type="predicted"/>
<comment type="caution">
    <text evidence="9">The sequence shown here is derived from an EMBL/GenBank/DDBJ whole genome shotgun (WGS) entry which is preliminary data.</text>
</comment>
<dbReference type="PANTHER" id="PTHR48019">
    <property type="entry name" value="SERUM RESPONSE FACTOR HOMOLOG"/>
    <property type="match status" value="1"/>
</dbReference>
<evidence type="ECO:0000256" key="1">
    <source>
        <dbReference type="ARBA" id="ARBA00004123"/>
    </source>
</evidence>
<keyword evidence="5" id="KW-0539">Nucleus</keyword>
<evidence type="ECO:0000256" key="7">
    <source>
        <dbReference type="SAM" id="MobiDB-lite"/>
    </source>
</evidence>
<evidence type="ECO:0000256" key="2">
    <source>
        <dbReference type="ARBA" id="ARBA00023015"/>
    </source>
</evidence>
<feature type="region of interest" description="Disordered" evidence="7">
    <location>
        <begin position="313"/>
        <end position="332"/>
    </location>
</feature>
<dbReference type="CDD" id="cd00266">
    <property type="entry name" value="MADS_SRF_like"/>
    <property type="match status" value="1"/>
</dbReference>
<sequence>MGRGKLGMELIRSKKARLITFKKRKCGLMKKIDELSTLCGVEVSMIIYSAKEDASPIELEIHPADPNKLQNLITKYKNQTNDDRRKRTVDLSNFFEDRKRQAENELVKLQKKIEEAKYPTWDDQYNSLSEEQLMEFGNVLGGKLETVKNRFELIKASEILTTTGVDVMDSSQSHAQIAQNQSNYIMQGLLRRRSMQLEVFRQPFSLVNANDFDLLPIHYPFDHKLTHQGLHFDPTSMANPMMLMFMNDEDCSTDQFGGPSSSNGHYTPLNGPAYDPMSGMLENMMVNNQRPPVYFYGHPTVLPMSGDMQYPMQPCSSSQMHPSQMDQYPCSK</sequence>
<dbReference type="Pfam" id="PF00319">
    <property type="entry name" value="SRF-TF"/>
    <property type="match status" value="1"/>
</dbReference>
<evidence type="ECO:0000259" key="8">
    <source>
        <dbReference type="PROSITE" id="PS50066"/>
    </source>
</evidence>
<evidence type="ECO:0000313" key="9">
    <source>
        <dbReference type="EMBL" id="CAK9161228.1"/>
    </source>
</evidence>
<dbReference type="InterPro" id="IPR036879">
    <property type="entry name" value="TF_MADSbox_sf"/>
</dbReference>
<keyword evidence="4" id="KW-0804">Transcription</keyword>
<keyword evidence="10" id="KW-1185">Reference proteome</keyword>
<feature type="coiled-coil region" evidence="6">
    <location>
        <begin position="92"/>
        <end position="119"/>
    </location>
</feature>
<feature type="compositionally biased region" description="Polar residues" evidence="7">
    <location>
        <begin position="314"/>
        <end position="326"/>
    </location>
</feature>
<evidence type="ECO:0000256" key="5">
    <source>
        <dbReference type="ARBA" id="ARBA00023242"/>
    </source>
</evidence>
<dbReference type="PROSITE" id="PS50066">
    <property type="entry name" value="MADS_BOX_2"/>
    <property type="match status" value="1"/>
</dbReference>
<comment type="subcellular location">
    <subcellularLocation>
        <location evidence="1">Nucleus</location>
    </subcellularLocation>
</comment>
<protein>
    <recommendedName>
        <fullName evidence="8">MADS-box domain-containing protein</fullName>
    </recommendedName>
</protein>
<keyword evidence="3" id="KW-0238">DNA-binding</keyword>
<evidence type="ECO:0000313" key="10">
    <source>
        <dbReference type="Proteomes" id="UP001642360"/>
    </source>
</evidence>
<evidence type="ECO:0000256" key="4">
    <source>
        <dbReference type="ARBA" id="ARBA00023163"/>
    </source>
</evidence>
<evidence type="ECO:0000256" key="6">
    <source>
        <dbReference type="SAM" id="Coils"/>
    </source>
</evidence>
<keyword evidence="2" id="KW-0805">Transcription regulation</keyword>
<evidence type="ECO:0000256" key="3">
    <source>
        <dbReference type="ARBA" id="ARBA00023125"/>
    </source>
</evidence>
<reference evidence="9 10" key="1">
    <citation type="submission" date="2024-02" db="EMBL/GenBank/DDBJ databases">
        <authorList>
            <person name="Vignale AGUSTIN F."/>
            <person name="Sosa J E."/>
            <person name="Modenutti C."/>
        </authorList>
    </citation>
    <scope>NUCLEOTIDE SEQUENCE [LARGE SCALE GENOMIC DNA]</scope>
</reference>
<dbReference type="GO" id="GO:0003677">
    <property type="term" value="F:DNA binding"/>
    <property type="evidence" value="ECO:0007669"/>
    <property type="project" value="UniProtKB-KW"/>
</dbReference>
<dbReference type="PRINTS" id="PR00404">
    <property type="entry name" value="MADSDOMAIN"/>
</dbReference>
<organism evidence="9 10">
    <name type="scientific">Ilex paraguariensis</name>
    <name type="common">yerba mate</name>
    <dbReference type="NCBI Taxonomy" id="185542"/>
    <lineage>
        <taxon>Eukaryota</taxon>
        <taxon>Viridiplantae</taxon>
        <taxon>Streptophyta</taxon>
        <taxon>Embryophyta</taxon>
        <taxon>Tracheophyta</taxon>
        <taxon>Spermatophyta</taxon>
        <taxon>Magnoliopsida</taxon>
        <taxon>eudicotyledons</taxon>
        <taxon>Gunneridae</taxon>
        <taxon>Pentapetalae</taxon>
        <taxon>asterids</taxon>
        <taxon>campanulids</taxon>
        <taxon>Aquifoliales</taxon>
        <taxon>Aquifoliaceae</taxon>
        <taxon>Ilex</taxon>
    </lineage>
</organism>
<accession>A0ABC8SWD1</accession>
<dbReference type="InterPro" id="IPR033897">
    <property type="entry name" value="SRF-like_MADS-box"/>
</dbReference>
<dbReference type="InterPro" id="IPR050142">
    <property type="entry name" value="MADS-box/MEF2_TF"/>
</dbReference>
<dbReference type="Proteomes" id="UP001642360">
    <property type="component" value="Unassembled WGS sequence"/>
</dbReference>
<dbReference type="SUPFAM" id="SSF55455">
    <property type="entry name" value="SRF-like"/>
    <property type="match status" value="1"/>
</dbReference>
<dbReference type="InterPro" id="IPR002100">
    <property type="entry name" value="TF_MADSbox"/>
</dbReference>
<dbReference type="AlphaFoldDB" id="A0ABC8SWD1"/>
<keyword evidence="6" id="KW-0175">Coiled coil</keyword>